<name>A0A7J8DI14_ROUAE</name>
<accession>A0A7J8DI14</accession>
<gene>
    <name evidence="2" type="ORF">HJG63_008672</name>
</gene>
<organism evidence="2 3">
    <name type="scientific">Rousettus aegyptiacus</name>
    <name type="common">Egyptian fruit bat</name>
    <name type="synonym">Pteropus aegyptiacus</name>
    <dbReference type="NCBI Taxonomy" id="9407"/>
    <lineage>
        <taxon>Eukaryota</taxon>
        <taxon>Metazoa</taxon>
        <taxon>Chordata</taxon>
        <taxon>Craniata</taxon>
        <taxon>Vertebrata</taxon>
        <taxon>Euteleostomi</taxon>
        <taxon>Mammalia</taxon>
        <taxon>Eutheria</taxon>
        <taxon>Laurasiatheria</taxon>
        <taxon>Chiroptera</taxon>
        <taxon>Yinpterochiroptera</taxon>
        <taxon>Pteropodoidea</taxon>
        <taxon>Pteropodidae</taxon>
        <taxon>Rousettinae</taxon>
        <taxon>Rousettus</taxon>
    </lineage>
</organism>
<proteinExistence type="predicted"/>
<feature type="compositionally biased region" description="Polar residues" evidence="1">
    <location>
        <begin position="28"/>
        <end position="38"/>
    </location>
</feature>
<evidence type="ECO:0000313" key="2">
    <source>
        <dbReference type="EMBL" id="KAF6422884.1"/>
    </source>
</evidence>
<reference evidence="2 3" key="1">
    <citation type="journal article" date="2020" name="Nature">
        <title>Six reference-quality genomes reveal evolution of bat adaptations.</title>
        <authorList>
            <person name="Jebb D."/>
            <person name="Huang Z."/>
            <person name="Pippel M."/>
            <person name="Hughes G.M."/>
            <person name="Lavrichenko K."/>
            <person name="Devanna P."/>
            <person name="Winkler S."/>
            <person name="Jermiin L.S."/>
            <person name="Skirmuntt E.C."/>
            <person name="Katzourakis A."/>
            <person name="Burkitt-Gray L."/>
            <person name="Ray D.A."/>
            <person name="Sullivan K.A.M."/>
            <person name="Roscito J.G."/>
            <person name="Kirilenko B.M."/>
            <person name="Davalos L.M."/>
            <person name="Corthals A.P."/>
            <person name="Power M.L."/>
            <person name="Jones G."/>
            <person name="Ransome R.D."/>
            <person name="Dechmann D.K.N."/>
            <person name="Locatelli A.G."/>
            <person name="Puechmaille S.J."/>
            <person name="Fedrigo O."/>
            <person name="Jarvis E.D."/>
            <person name="Hiller M."/>
            <person name="Vernes S.C."/>
            <person name="Myers E.W."/>
            <person name="Teeling E.C."/>
        </authorList>
    </citation>
    <scope>NUCLEOTIDE SEQUENCE [LARGE SCALE GENOMIC DNA]</scope>
    <source>
        <strain evidence="2">MRouAeg1</strain>
        <tissue evidence="2">Muscle</tissue>
    </source>
</reference>
<dbReference type="Proteomes" id="UP000593571">
    <property type="component" value="Unassembled WGS sequence"/>
</dbReference>
<evidence type="ECO:0000256" key="1">
    <source>
        <dbReference type="SAM" id="MobiDB-lite"/>
    </source>
</evidence>
<protein>
    <submittedName>
        <fullName evidence="2">Uncharacterized protein</fullName>
    </submittedName>
</protein>
<evidence type="ECO:0000313" key="3">
    <source>
        <dbReference type="Proteomes" id="UP000593571"/>
    </source>
</evidence>
<keyword evidence="3" id="KW-1185">Reference proteome</keyword>
<dbReference type="EMBL" id="JACASE010000012">
    <property type="protein sequence ID" value="KAF6422884.1"/>
    <property type="molecule type" value="Genomic_DNA"/>
</dbReference>
<feature type="region of interest" description="Disordered" evidence="1">
    <location>
        <begin position="1"/>
        <end position="101"/>
    </location>
</feature>
<sequence length="127" mass="14104">MGKVQHKTLEGLLLKTTAPNLLGPERPVSQNSSPTSLPWSLRPAEPSSDVKEPALPSPRPTSHLTPRPERLTFFPDIHSPQRKPCPQRPGTNVAPWPRQQKSKSVSTIFPASELSFSLCYNLFSKIK</sequence>
<dbReference type="AlphaFoldDB" id="A0A7J8DI14"/>
<comment type="caution">
    <text evidence="2">The sequence shown here is derived from an EMBL/GenBank/DDBJ whole genome shotgun (WGS) entry which is preliminary data.</text>
</comment>